<proteinExistence type="predicted"/>
<name>A0A6M3LUT0_9ZZZZ</name>
<evidence type="ECO:0000313" key="1">
    <source>
        <dbReference type="EMBL" id="QJA99236.1"/>
    </source>
</evidence>
<dbReference type="AlphaFoldDB" id="A0A6M3LUT0"/>
<protein>
    <submittedName>
        <fullName evidence="1">Uncharacterized protein</fullName>
    </submittedName>
</protein>
<accession>A0A6M3LUT0</accession>
<evidence type="ECO:0000313" key="2">
    <source>
        <dbReference type="EMBL" id="QJB02299.1"/>
    </source>
</evidence>
<dbReference type="EMBL" id="MT143637">
    <property type="protein sequence ID" value="QJA99236.1"/>
    <property type="molecule type" value="Genomic_DNA"/>
</dbReference>
<dbReference type="EMBL" id="MT143773">
    <property type="protein sequence ID" value="QJB02299.1"/>
    <property type="molecule type" value="Genomic_DNA"/>
</dbReference>
<organism evidence="1">
    <name type="scientific">viral metagenome</name>
    <dbReference type="NCBI Taxonomy" id="1070528"/>
    <lineage>
        <taxon>unclassified sequences</taxon>
        <taxon>metagenomes</taxon>
        <taxon>organismal metagenomes</taxon>
    </lineage>
</organism>
<gene>
    <name evidence="1" type="ORF">MM171A01238_0004</name>
    <name evidence="2" type="ORF">MM171B01370_0004</name>
</gene>
<reference evidence="1" key="1">
    <citation type="submission" date="2020-03" db="EMBL/GenBank/DDBJ databases">
        <title>The deep terrestrial virosphere.</title>
        <authorList>
            <person name="Holmfeldt K."/>
            <person name="Nilsson E."/>
            <person name="Simone D."/>
            <person name="Lopez-Fernandez M."/>
            <person name="Wu X."/>
            <person name="de Brujin I."/>
            <person name="Lundin D."/>
            <person name="Andersson A."/>
            <person name="Bertilsson S."/>
            <person name="Dopson M."/>
        </authorList>
    </citation>
    <scope>NUCLEOTIDE SEQUENCE</scope>
    <source>
        <strain evidence="1">MM171A01238</strain>
        <strain evidence="2">MM171B01370</strain>
    </source>
</reference>
<sequence>MAEVAWAVVEEEQVEAEVVEEEEPSAYLVLTVKEYIPSFQTPSLPLYL</sequence>